<dbReference type="EMBL" id="BMRB01000001">
    <property type="protein sequence ID" value="GGS24877.1"/>
    <property type="molecule type" value="Genomic_DNA"/>
</dbReference>
<dbReference type="InterPro" id="IPR050248">
    <property type="entry name" value="Polysacc_deacetylase_ArnD"/>
</dbReference>
<evidence type="ECO:0000313" key="5">
    <source>
        <dbReference type="EMBL" id="GGS24877.1"/>
    </source>
</evidence>
<dbReference type="GO" id="GO:0046872">
    <property type="term" value="F:metal ion binding"/>
    <property type="evidence" value="ECO:0007669"/>
    <property type="project" value="UniProtKB-KW"/>
</dbReference>
<accession>A0A918LAC6</accession>
<dbReference type="PROSITE" id="PS51677">
    <property type="entry name" value="NODB"/>
    <property type="match status" value="1"/>
</dbReference>
<evidence type="ECO:0000259" key="4">
    <source>
        <dbReference type="PROSITE" id="PS51677"/>
    </source>
</evidence>
<dbReference type="InterPro" id="IPR002509">
    <property type="entry name" value="NODB_dom"/>
</dbReference>
<dbReference type="InterPro" id="IPR011330">
    <property type="entry name" value="Glyco_hydro/deAcase_b/a-brl"/>
</dbReference>
<protein>
    <recommendedName>
        <fullName evidence="4">NodB homology domain-containing protein</fullName>
    </recommendedName>
</protein>
<name>A0A918LAC6_9PSEU</name>
<evidence type="ECO:0000256" key="1">
    <source>
        <dbReference type="ARBA" id="ARBA00022723"/>
    </source>
</evidence>
<proteinExistence type="predicted"/>
<keyword evidence="2" id="KW-0378">Hydrolase</keyword>
<organism evidence="5 6">
    <name type="scientific">Actinokineospora fastidiosa</name>
    <dbReference type="NCBI Taxonomy" id="1816"/>
    <lineage>
        <taxon>Bacteria</taxon>
        <taxon>Bacillati</taxon>
        <taxon>Actinomycetota</taxon>
        <taxon>Actinomycetes</taxon>
        <taxon>Pseudonocardiales</taxon>
        <taxon>Pseudonocardiaceae</taxon>
        <taxon>Actinokineospora</taxon>
    </lineage>
</organism>
<feature type="domain" description="NodB homology" evidence="4">
    <location>
        <begin position="34"/>
        <end position="210"/>
    </location>
</feature>
<evidence type="ECO:0000256" key="2">
    <source>
        <dbReference type="ARBA" id="ARBA00022801"/>
    </source>
</evidence>
<evidence type="ECO:0000313" key="6">
    <source>
        <dbReference type="Proteomes" id="UP000660680"/>
    </source>
</evidence>
<dbReference type="SUPFAM" id="SSF88713">
    <property type="entry name" value="Glycoside hydrolase/deacetylase"/>
    <property type="match status" value="1"/>
</dbReference>
<dbReference type="PANTHER" id="PTHR10587:SF133">
    <property type="entry name" value="CHITIN DEACETYLASE 1-RELATED"/>
    <property type="match status" value="1"/>
</dbReference>
<dbReference type="Proteomes" id="UP000660680">
    <property type="component" value="Unassembled WGS sequence"/>
</dbReference>
<comment type="caution">
    <text evidence="5">The sequence shown here is derived from an EMBL/GenBank/DDBJ whole genome shotgun (WGS) entry which is preliminary data.</text>
</comment>
<gene>
    <name evidence="5" type="ORF">GCM10010171_17600</name>
</gene>
<keyword evidence="6" id="KW-1185">Reference proteome</keyword>
<dbReference type="Pfam" id="PF01522">
    <property type="entry name" value="Polysacc_deac_1"/>
    <property type="match status" value="1"/>
</dbReference>
<sequence>MPRKQFRKALAVAFLAMAALAYPAQAAAKSCANGYVALTFDDGPNPATTLRLLAALEDADARATFFTVGRNIDANPHLQRVTQGAGMWIANHTYTHPNLTELSRQEVFSELVKTQVATVRVNRTWPTLFRPPYGATNAEIKAMAKRLGMTEVLWTVDSRDWAGVPSEEIRSRAAALQPGGIILLHDGIQNTIDAVPLIVSDLAERGLCAGRVGVRDGQPVAVAP</sequence>
<keyword evidence="3" id="KW-0732">Signal</keyword>
<reference evidence="5" key="1">
    <citation type="journal article" date="2014" name="Int. J. Syst. Evol. Microbiol.">
        <title>Complete genome sequence of Corynebacterium casei LMG S-19264T (=DSM 44701T), isolated from a smear-ripened cheese.</title>
        <authorList>
            <consortium name="US DOE Joint Genome Institute (JGI-PGF)"/>
            <person name="Walter F."/>
            <person name="Albersmeier A."/>
            <person name="Kalinowski J."/>
            <person name="Ruckert C."/>
        </authorList>
    </citation>
    <scope>NUCLEOTIDE SEQUENCE</scope>
    <source>
        <strain evidence="5">JCM 3276</strain>
    </source>
</reference>
<dbReference type="GO" id="GO:0016020">
    <property type="term" value="C:membrane"/>
    <property type="evidence" value="ECO:0007669"/>
    <property type="project" value="TreeGrafter"/>
</dbReference>
<dbReference type="GO" id="GO:0016810">
    <property type="term" value="F:hydrolase activity, acting on carbon-nitrogen (but not peptide) bonds"/>
    <property type="evidence" value="ECO:0007669"/>
    <property type="project" value="InterPro"/>
</dbReference>
<feature type="chain" id="PRO_5037136026" description="NodB homology domain-containing protein" evidence="3">
    <location>
        <begin position="27"/>
        <end position="224"/>
    </location>
</feature>
<dbReference type="AlphaFoldDB" id="A0A918LAC6"/>
<reference evidence="5" key="2">
    <citation type="submission" date="2020-09" db="EMBL/GenBank/DDBJ databases">
        <authorList>
            <person name="Sun Q."/>
            <person name="Ohkuma M."/>
        </authorList>
    </citation>
    <scope>NUCLEOTIDE SEQUENCE</scope>
    <source>
        <strain evidence="5">JCM 3276</strain>
    </source>
</reference>
<dbReference type="GO" id="GO:0005975">
    <property type="term" value="P:carbohydrate metabolic process"/>
    <property type="evidence" value="ECO:0007669"/>
    <property type="project" value="InterPro"/>
</dbReference>
<evidence type="ECO:0000256" key="3">
    <source>
        <dbReference type="SAM" id="SignalP"/>
    </source>
</evidence>
<dbReference type="Gene3D" id="3.20.20.370">
    <property type="entry name" value="Glycoside hydrolase/deacetylase"/>
    <property type="match status" value="1"/>
</dbReference>
<keyword evidence="1" id="KW-0479">Metal-binding</keyword>
<dbReference type="RefSeq" id="WP_189209711.1">
    <property type="nucleotide sequence ID" value="NZ_BMRB01000001.1"/>
</dbReference>
<dbReference type="PANTHER" id="PTHR10587">
    <property type="entry name" value="GLYCOSYL TRANSFERASE-RELATED"/>
    <property type="match status" value="1"/>
</dbReference>
<feature type="signal peptide" evidence="3">
    <location>
        <begin position="1"/>
        <end position="26"/>
    </location>
</feature>